<dbReference type="STRING" id="45357.A0A2V1AZS4"/>
<protein>
    <submittedName>
        <fullName evidence="2">Uncharacterized protein</fullName>
    </submittedName>
</protein>
<dbReference type="RefSeq" id="XP_025344109.1">
    <property type="nucleotide sequence ID" value="XM_025486559.1"/>
</dbReference>
<dbReference type="InterPro" id="IPR021017">
    <property type="entry name" value="Mediator_Med2_fun"/>
</dbReference>
<dbReference type="EMBL" id="PKFO01000010">
    <property type="protein sequence ID" value="PVH23169.1"/>
    <property type="molecule type" value="Genomic_DNA"/>
</dbReference>
<dbReference type="OrthoDB" id="4092858at2759"/>
<feature type="compositionally biased region" description="Basic and acidic residues" evidence="1">
    <location>
        <begin position="101"/>
        <end position="177"/>
    </location>
</feature>
<organism evidence="2 3">
    <name type="scientific">Candidozyma haemuli</name>
    <dbReference type="NCBI Taxonomy" id="45357"/>
    <lineage>
        <taxon>Eukaryota</taxon>
        <taxon>Fungi</taxon>
        <taxon>Dikarya</taxon>
        <taxon>Ascomycota</taxon>
        <taxon>Saccharomycotina</taxon>
        <taxon>Pichiomycetes</taxon>
        <taxon>Metschnikowiaceae</taxon>
        <taxon>Candidozyma</taxon>
    </lineage>
</organism>
<comment type="caution">
    <text evidence="2">The sequence shown here is derived from an EMBL/GenBank/DDBJ whole genome shotgun (WGS) entry which is preliminary data.</text>
</comment>
<proteinExistence type="predicted"/>
<evidence type="ECO:0000313" key="3">
    <source>
        <dbReference type="Proteomes" id="UP000244309"/>
    </source>
</evidence>
<dbReference type="Pfam" id="PF11214">
    <property type="entry name" value="Med2"/>
    <property type="match status" value="1"/>
</dbReference>
<dbReference type="Proteomes" id="UP000244309">
    <property type="component" value="Unassembled WGS sequence"/>
</dbReference>
<accession>A0A2V1AZS4</accession>
<dbReference type="AlphaFoldDB" id="A0A2V1AZS4"/>
<dbReference type="GeneID" id="37008229"/>
<reference evidence="2 3" key="1">
    <citation type="submission" date="2017-12" db="EMBL/GenBank/DDBJ databases">
        <title>Genome Sequence of a Multidrug-Resistant Candida haemulonii Isolate from a Patient with Chronic Leg Ulcers in Israel.</title>
        <authorList>
            <person name="Chow N.A."/>
            <person name="Gade L."/>
            <person name="Batra D."/>
            <person name="Rowe L.A."/>
            <person name="Ben-Ami R."/>
            <person name="Loparev V.N."/>
            <person name="Litvintseva A.P."/>
        </authorList>
    </citation>
    <scope>NUCLEOTIDE SEQUENCE [LARGE SCALE GENOMIC DNA]</scope>
    <source>
        <strain evidence="2 3">B11899</strain>
    </source>
</reference>
<dbReference type="VEuPathDB" id="FungiDB:CXQ85_002898"/>
<evidence type="ECO:0000256" key="1">
    <source>
        <dbReference type="SAM" id="MobiDB-lite"/>
    </source>
</evidence>
<keyword evidence="3" id="KW-1185">Reference proteome</keyword>
<sequence>MNLEARLTGTLNDVLRTSGYIFEIINNNKRQSNLITGPNNQLIPPPITAQLAASIAQFDSILDDTVSKFNDARWCVEQIVENKQKQEELRLQEEIERKKRLEEQKRREEEEARRKEEEEAKRKEEEERKKKEAQEQEEKARQEKERLEKERQENERKERERQEREEQERQEKERRDNLGVMDPGFDFDMDLDKNAPGIPNPSDILSSISYKGPGGDKADNKNEIDLGLNSILGEGQGFDDLNMDLLGQDFDGSAMNQDEDFDVDNFLNQFGND</sequence>
<feature type="region of interest" description="Disordered" evidence="1">
    <location>
        <begin position="101"/>
        <end position="216"/>
    </location>
</feature>
<gene>
    <name evidence="2" type="ORF">CXQ85_002898</name>
</gene>
<name>A0A2V1AZS4_9ASCO</name>
<evidence type="ECO:0000313" key="2">
    <source>
        <dbReference type="EMBL" id="PVH23169.1"/>
    </source>
</evidence>